<dbReference type="EMBL" id="CP053586">
    <property type="protein sequence ID" value="WNZ23072.1"/>
    <property type="molecule type" value="Genomic_DNA"/>
</dbReference>
<proteinExistence type="predicted"/>
<evidence type="ECO:0000313" key="1">
    <source>
        <dbReference type="EMBL" id="WNZ23072.1"/>
    </source>
</evidence>
<reference evidence="1" key="1">
    <citation type="submission" date="2020-05" db="EMBL/GenBank/DDBJ databases">
        <authorList>
            <person name="Zhu T."/>
            <person name="Keshari N."/>
            <person name="Lu X."/>
        </authorList>
    </citation>
    <scope>NUCLEOTIDE SEQUENCE</scope>
    <source>
        <strain evidence="1">NK1-12</strain>
    </source>
</reference>
<name>A0AA97AJW8_9CYAN</name>
<dbReference type="RefSeq" id="WP_316434641.1">
    <property type="nucleotide sequence ID" value="NZ_CP053586.1"/>
</dbReference>
<accession>A0AA97AJW8</accession>
<sequence>MSEAGAQVCPICGVKILKLIGGDRVLFSSGPPGTRSLLWAKVCQYTQKPGCINQDGGSGSTGQRLP</sequence>
<protein>
    <submittedName>
        <fullName evidence="1">Uncharacterized protein</fullName>
    </submittedName>
</protein>
<gene>
    <name evidence="1" type="ORF">HJG54_09495</name>
</gene>
<organism evidence="1">
    <name type="scientific">Leptolyngbya sp. NK1-12</name>
    <dbReference type="NCBI Taxonomy" id="2547451"/>
    <lineage>
        <taxon>Bacteria</taxon>
        <taxon>Bacillati</taxon>
        <taxon>Cyanobacteriota</taxon>
        <taxon>Cyanophyceae</taxon>
        <taxon>Leptolyngbyales</taxon>
        <taxon>Leptolyngbyaceae</taxon>
        <taxon>Leptolyngbya group</taxon>
        <taxon>Leptolyngbya</taxon>
    </lineage>
</organism>
<dbReference type="AlphaFoldDB" id="A0AA97AJW8"/>